<evidence type="ECO:0008006" key="3">
    <source>
        <dbReference type="Google" id="ProtNLM"/>
    </source>
</evidence>
<dbReference type="RefSeq" id="WP_190891944.1">
    <property type="nucleotide sequence ID" value="NZ_JACWZY010000041.1"/>
</dbReference>
<dbReference type="AlphaFoldDB" id="A0A927AV31"/>
<evidence type="ECO:0000313" key="2">
    <source>
        <dbReference type="Proteomes" id="UP000598820"/>
    </source>
</evidence>
<name>A0A927AV31_9BACT</name>
<dbReference type="EMBL" id="JACWZY010000041">
    <property type="protein sequence ID" value="MBD2704957.1"/>
    <property type="molecule type" value="Genomic_DNA"/>
</dbReference>
<protein>
    <recommendedName>
        <fullName evidence="3">Lipoprotein</fullName>
    </recommendedName>
</protein>
<comment type="caution">
    <text evidence="1">The sequence shown here is derived from an EMBL/GenBank/DDBJ whole genome shotgun (WGS) entry which is preliminary data.</text>
</comment>
<keyword evidence="2" id="KW-1185">Reference proteome</keyword>
<evidence type="ECO:0000313" key="1">
    <source>
        <dbReference type="EMBL" id="MBD2704957.1"/>
    </source>
</evidence>
<dbReference type="Proteomes" id="UP000598820">
    <property type="component" value="Unassembled WGS sequence"/>
</dbReference>
<organism evidence="1 2">
    <name type="scientific">Spirosoma profusum</name>
    <dbReference type="NCBI Taxonomy" id="2771354"/>
    <lineage>
        <taxon>Bacteria</taxon>
        <taxon>Pseudomonadati</taxon>
        <taxon>Bacteroidota</taxon>
        <taxon>Cytophagia</taxon>
        <taxon>Cytophagales</taxon>
        <taxon>Cytophagaceae</taxon>
        <taxon>Spirosoma</taxon>
    </lineage>
</organism>
<accession>A0A927AV31</accession>
<dbReference type="PROSITE" id="PS51257">
    <property type="entry name" value="PROKAR_LIPOPROTEIN"/>
    <property type="match status" value="1"/>
</dbReference>
<proteinExistence type="predicted"/>
<reference evidence="1" key="1">
    <citation type="submission" date="2020-09" db="EMBL/GenBank/DDBJ databases">
        <authorList>
            <person name="Kim M.K."/>
        </authorList>
    </citation>
    <scope>NUCLEOTIDE SEQUENCE</scope>
    <source>
        <strain evidence="1">BT702</strain>
    </source>
</reference>
<gene>
    <name evidence="1" type="ORF">IC229_30285</name>
</gene>
<sequence length="157" mass="18049">MKTHLIVILLACVLSGCFLEEKEIMIREVSKQTDWTYRLIPTVIAERQFSILIDGELDNMAALEMQHRLVGFPHKEGTISSEYMKLPKGKFKLYLNSDESSSKERFIYHPFSARKGWVKVQIAPVPWDPKDSSRTYISGVRGYGGTRIMSESESESW</sequence>